<dbReference type="AlphaFoldDB" id="A0A173ZCG1"/>
<organism evidence="3 6">
    <name type="scientific">Fusicatenibacter saccharivorans</name>
    <dbReference type="NCBI Taxonomy" id="1150298"/>
    <lineage>
        <taxon>Bacteria</taxon>
        <taxon>Bacillati</taxon>
        <taxon>Bacillota</taxon>
        <taxon>Clostridia</taxon>
        <taxon>Lachnospirales</taxon>
        <taxon>Lachnospiraceae</taxon>
        <taxon>Fusicatenibacter</taxon>
    </lineage>
</organism>
<dbReference type="EMBL" id="JAKNFS010000003">
    <property type="protein sequence ID" value="MCG4764318.1"/>
    <property type="molecule type" value="Genomic_DNA"/>
</dbReference>
<feature type="transmembrane region" description="Helical" evidence="2">
    <location>
        <begin position="170"/>
        <end position="187"/>
    </location>
</feature>
<feature type="transmembrane region" description="Helical" evidence="2">
    <location>
        <begin position="111"/>
        <end position="129"/>
    </location>
</feature>
<dbReference type="EMBL" id="CYYV01000003">
    <property type="protein sequence ID" value="CUN73934.1"/>
    <property type="molecule type" value="Genomic_DNA"/>
</dbReference>
<evidence type="ECO:0000313" key="3">
    <source>
        <dbReference type="EMBL" id="CUN73934.1"/>
    </source>
</evidence>
<reference evidence="5" key="3">
    <citation type="submission" date="2020-02" db="EMBL/GenBank/DDBJ databases">
        <authorList>
            <person name="Littmann E."/>
            <person name="Sorbara M."/>
        </authorList>
    </citation>
    <scope>NUCLEOTIDE SEQUENCE</scope>
    <source>
        <strain evidence="5">MSK.14.54</strain>
    </source>
</reference>
<evidence type="ECO:0000313" key="6">
    <source>
        <dbReference type="Proteomes" id="UP000095706"/>
    </source>
</evidence>
<accession>A0A173ZCG1</accession>
<keyword evidence="7" id="KW-1185">Reference proteome</keyword>
<dbReference type="RefSeq" id="WP_055226353.1">
    <property type="nucleotide sequence ID" value="NZ_CAXSRP010000001.1"/>
</dbReference>
<proteinExistence type="predicted"/>
<evidence type="ECO:0000313" key="4">
    <source>
        <dbReference type="EMBL" id="MCG4764318.1"/>
    </source>
</evidence>
<feature type="transmembrane region" description="Helical" evidence="2">
    <location>
        <begin position="141"/>
        <end position="158"/>
    </location>
</feature>
<evidence type="ECO:0000313" key="7">
    <source>
        <dbReference type="Proteomes" id="UP000768180"/>
    </source>
</evidence>
<protein>
    <submittedName>
        <fullName evidence="3">Uncharacterized protein</fullName>
    </submittedName>
</protein>
<dbReference type="EMBL" id="JAAITQ010000004">
    <property type="protein sequence ID" value="NSE15471.1"/>
    <property type="molecule type" value="Genomic_DNA"/>
</dbReference>
<evidence type="ECO:0000313" key="5">
    <source>
        <dbReference type="EMBL" id="NSE15471.1"/>
    </source>
</evidence>
<dbReference type="Proteomes" id="UP000095706">
    <property type="component" value="Unassembled WGS sequence"/>
</dbReference>
<sequence length="263" mass="31067">MKRYYILHYFDPANVGSFLLVSLLGLILVLALVLLIAKLQIQRQLKEETEEKAKKIRRKKHQRRQYQIVESFYELVFSGTSILLFLSLYYIIDERLPQISMYWEKYQDVVLLVFIVLSVFLTSWLDVVLVKLTHLDPEQKASVRLISVFYIVLILLYIRFIYEDTNYDGLILYFLTLTVGRFLYFDFTVKSFLETMRGVLENLPLLVIMSAYSGFVCWYGFHVGFLLKSNGVILSTFLAHLFMDCSIFLLHKTRILKHVIRKI</sequence>
<dbReference type="Proteomes" id="UP000768180">
    <property type="component" value="Unassembled WGS sequence"/>
</dbReference>
<evidence type="ECO:0000256" key="1">
    <source>
        <dbReference type="SAM" id="Coils"/>
    </source>
</evidence>
<dbReference type="Proteomes" id="UP001199915">
    <property type="component" value="Unassembled WGS sequence"/>
</dbReference>
<name>A0A173ZCG1_9FIRM</name>
<feature type="transmembrane region" description="Helical" evidence="2">
    <location>
        <begin position="72"/>
        <end position="91"/>
    </location>
</feature>
<evidence type="ECO:0000256" key="2">
    <source>
        <dbReference type="SAM" id="Phobius"/>
    </source>
</evidence>
<feature type="transmembrane region" description="Helical" evidence="2">
    <location>
        <begin position="199"/>
        <end position="221"/>
    </location>
</feature>
<feature type="transmembrane region" description="Helical" evidence="2">
    <location>
        <begin position="15"/>
        <end position="37"/>
    </location>
</feature>
<reference evidence="3 6" key="1">
    <citation type="submission" date="2015-09" db="EMBL/GenBank/DDBJ databases">
        <authorList>
            <consortium name="Pathogen Informatics"/>
        </authorList>
    </citation>
    <scope>NUCLEOTIDE SEQUENCE [LARGE SCALE GENOMIC DNA]</scope>
    <source>
        <strain evidence="3 6">2789STDY5608849</strain>
    </source>
</reference>
<reference evidence="5 7" key="2">
    <citation type="journal article" date="2020" name="Cell Host Microbe">
        <title>Functional and Genomic Variation between Human-Derived Isolates of Lachnospiraceae Reveals Inter- and Intra-Species Diversity.</title>
        <authorList>
            <person name="Sorbara M.T."/>
            <person name="Littmann E.R."/>
            <person name="Fontana E."/>
            <person name="Moody T.U."/>
            <person name="Kohout C.E."/>
            <person name="Gjonbalaj M."/>
            <person name="Eaton V."/>
            <person name="Seok R."/>
            <person name="Leiner I.M."/>
            <person name="Pamer E.G."/>
        </authorList>
    </citation>
    <scope>NUCLEOTIDE SEQUENCE [LARGE SCALE GENOMIC DNA]</scope>
    <source>
        <strain evidence="5 7">MSK.14.54</strain>
    </source>
</reference>
<feature type="coiled-coil region" evidence="1">
    <location>
        <begin position="38"/>
        <end position="65"/>
    </location>
</feature>
<keyword evidence="2" id="KW-1133">Transmembrane helix</keyword>
<keyword evidence="1" id="KW-0175">Coiled coil</keyword>
<gene>
    <name evidence="3" type="ORF">ERS852406_00589</name>
    <name evidence="5" type="ORF">G5B05_03355</name>
    <name evidence="4" type="ORF">L0N21_02105</name>
</gene>
<reference evidence="4" key="4">
    <citation type="submission" date="2022-01" db="EMBL/GenBank/DDBJ databases">
        <title>Collection of gut derived symbiotic bacterial strains cultured from healthy donors.</title>
        <authorList>
            <person name="Lin H."/>
            <person name="Kohout C."/>
            <person name="Waligurski E."/>
            <person name="Pamer E.G."/>
        </authorList>
    </citation>
    <scope>NUCLEOTIDE SEQUENCE</scope>
    <source>
        <strain evidence="4">DFI.5.49</strain>
    </source>
</reference>
<feature type="transmembrane region" description="Helical" evidence="2">
    <location>
        <begin position="233"/>
        <end position="251"/>
    </location>
</feature>
<keyword evidence="2" id="KW-0812">Transmembrane</keyword>
<keyword evidence="2" id="KW-0472">Membrane</keyword>